<name>A0A3A8QAP7_9BACT</name>
<proteinExistence type="predicted"/>
<gene>
    <name evidence="10" type="ORF">D7V93_13455</name>
</gene>
<dbReference type="InterPro" id="IPR036890">
    <property type="entry name" value="HATPase_C_sf"/>
</dbReference>
<sequence>MLLSSALALALMGGFFTLFSYDLEDTIFNRLVAAEAERQLEGRAVAPGLPAGMSAHRGHAALPPALARKLSPSLARGEYEVATDGAGHFHVAVRPDARGGEPLYVAFRVDTFTSTTGQLGRNAWLLLVSAALALFAAAGIAVVVARRVSRPLEQLAAALGEDAPGEAEDPGAVRELGTLRAALRERDARIQRLLESERQFNRDVSHELRTPLAVAQGAVELLERAPPQDAAAFGRLRSAVLQMGLLTEGILWLARAPRPGEHCELGAVSREVVALYDGLRQPAVSVVVEAEGPVEAPVSAAVARVLLGNLVKNAFGYTRAGSVQVHVAPGLWRISDSGEGLGKVAPEHAGFGVGLSLVQRLAQRLGWSVTFTPLQPQGTRVELRWT</sequence>
<evidence type="ECO:0000256" key="2">
    <source>
        <dbReference type="ARBA" id="ARBA00012438"/>
    </source>
</evidence>
<keyword evidence="5 8" id="KW-0812">Transmembrane</keyword>
<evidence type="ECO:0000313" key="11">
    <source>
        <dbReference type="Proteomes" id="UP000272888"/>
    </source>
</evidence>
<evidence type="ECO:0000256" key="7">
    <source>
        <dbReference type="ARBA" id="ARBA00022989"/>
    </source>
</evidence>
<organism evidence="10 11">
    <name type="scientific">Corallococcus llansteffanensis</name>
    <dbReference type="NCBI Taxonomy" id="2316731"/>
    <lineage>
        <taxon>Bacteria</taxon>
        <taxon>Pseudomonadati</taxon>
        <taxon>Myxococcota</taxon>
        <taxon>Myxococcia</taxon>
        <taxon>Myxococcales</taxon>
        <taxon>Cystobacterineae</taxon>
        <taxon>Myxococcaceae</taxon>
        <taxon>Corallococcus</taxon>
    </lineage>
</organism>
<evidence type="ECO:0000313" key="10">
    <source>
        <dbReference type="EMBL" id="RKH60354.1"/>
    </source>
</evidence>
<dbReference type="GO" id="GO:0005886">
    <property type="term" value="C:plasma membrane"/>
    <property type="evidence" value="ECO:0007669"/>
    <property type="project" value="TreeGrafter"/>
</dbReference>
<reference evidence="11" key="1">
    <citation type="submission" date="2018-09" db="EMBL/GenBank/DDBJ databases">
        <authorList>
            <person name="Livingstone P.G."/>
            <person name="Whitworth D.E."/>
        </authorList>
    </citation>
    <scope>NUCLEOTIDE SEQUENCE [LARGE SCALE GENOMIC DNA]</scope>
    <source>
        <strain evidence="11">CA051B</strain>
    </source>
</reference>
<dbReference type="SUPFAM" id="SSF55874">
    <property type="entry name" value="ATPase domain of HSP90 chaperone/DNA topoisomerase II/histidine kinase"/>
    <property type="match status" value="1"/>
</dbReference>
<dbReference type="Proteomes" id="UP000272888">
    <property type="component" value="Unassembled WGS sequence"/>
</dbReference>
<keyword evidence="11" id="KW-1185">Reference proteome</keyword>
<evidence type="ECO:0000256" key="6">
    <source>
        <dbReference type="ARBA" id="ARBA00022777"/>
    </source>
</evidence>
<evidence type="ECO:0000256" key="3">
    <source>
        <dbReference type="ARBA" id="ARBA00022553"/>
    </source>
</evidence>
<accession>A0A3A8QAP7</accession>
<dbReference type="CDD" id="cd00082">
    <property type="entry name" value="HisKA"/>
    <property type="match status" value="1"/>
</dbReference>
<evidence type="ECO:0000256" key="1">
    <source>
        <dbReference type="ARBA" id="ARBA00000085"/>
    </source>
</evidence>
<dbReference type="Pfam" id="PF02518">
    <property type="entry name" value="HATPase_c"/>
    <property type="match status" value="1"/>
</dbReference>
<dbReference type="Gene3D" id="1.10.287.130">
    <property type="match status" value="1"/>
</dbReference>
<dbReference type="EMBL" id="RAWB01000116">
    <property type="protein sequence ID" value="RKH60354.1"/>
    <property type="molecule type" value="Genomic_DNA"/>
</dbReference>
<dbReference type="InterPro" id="IPR003594">
    <property type="entry name" value="HATPase_dom"/>
</dbReference>
<dbReference type="SMART" id="SM00388">
    <property type="entry name" value="HisKA"/>
    <property type="match status" value="1"/>
</dbReference>
<dbReference type="SUPFAM" id="SSF47384">
    <property type="entry name" value="Homodimeric domain of signal transducing histidine kinase"/>
    <property type="match status" value="1"/>
</dbReference>
<evidence type="ECO:0000256" key="8">
    <source>
        <dbReference type="SAM" id="Phobius"/>
    </source>
</evidence>
<evidence type="ECO:0000256" key="5">
    <source>
        <dbReference type="ARBA" id="ARBA00022692"/>
    </source>
</evidence>
<dbReference type="InterPro" id="IPR005467">
    <property type="entry name" value="His_kinase_dom"/>
</dbReference>
<dbReference type="InterPro" id="IPR003661">
    <property type="entry name" value="HisK_dim/P_dom"/>
</dbReference>
<dbReference type="PROSITE" id="PS50109">
    <property type="entry name" value="HIS_KIN"/>
    <property type="match status" value="1"/>
</dbReference>
<feature type="transmembrane region" description="Helical" evidence="8">
    <location>
        <begin position="123"/>
        <end position="145"/>
    </location>
</feature>
<dbReference type="SMART" id="SM00387">
    <property type="entry name" value="HATPase_c"/>
    <property type="match status" value="1"/>
</dbReference>
<keyword evidence="8" id="KW-0472">Membrane</keyword>
<dbReference type="PANTHER" id="PTHR45436:SF16">
    <property type="entry name" value="HISTIDINE KINASE"/>
    <property type="match status" value="1"/>
</dbReference>
<dbReference type="Gene3D" id="6.10.340.10">
    <property type="match status" value="1"/>
</dbReference>
<keyword evidence="7 8" id="KW-1133">Transmembrane helix</keyword>
<feature type="domain" description="Histidine kinase" evidence="9">
    <location>
        <begin position="203"/>
        <end position="386"/>
    </location>
</feature>
<dbReference type="Pfam" id="PF00512">
    <property type="entry name" value="HisKA"/>
    <property type="match status" value="1"/>
</dbReference>
<protein>
    <recommendedName>
        <fullName evidence="2">histidine kinase</fullName>
        <ecNumber evidence="2">2.7.13.3</ecNumber>
    </recommendedName>
</protein>
<dbReference type="InterPro" id="IPR036097">
    <property type="entry name" value="HisK_dim/P_sf"/>
</dbReference>
<keyword evidence="3" id="KW-0597">Phosphoprotein</keyword>
<comment type="catalytic activity">
    <reaction evidence="1">
        <text>ATP + protein L-histidine = ADP + protein N-phospho-L-histidine.</text>
        <dbReference type="EC" id="2.7.13.3"/>
    </reaction>
</comment>
<evidence type="ECO:0000259" key="9">
    <source>
        <dbReference type="PROSITE" id="PS50109"/>
    </source>
</evidence>
<dbReference type="EC" id="2.7.13.3" evidence="2"/>
<dbReference type="AlphaFoldDB" id="A0A3A8QAP7"/>
<dbReference type="Gene3D" id="3.30.565.10">
    <property type="entry name" value="Histidine kinase-like ATPase, C-terminal domain"/>
    <property type="match status" value="1"/>
</dbReference>
<dbReference type="GO" id="GO:0000155">
    <property type="term" value="F:phosphorelay sensor kinase activity"/>
    <property type="evidence" value="ECO:0007669"/>
    <property type="project" value="InterPro"/>
</dbReference>
<dbReference type="PANTHER" id="PTHR45436">
    <property type="entry name" value="SENSOR HISTIDINE KINASE YKOH"/>
    <property type="match status" value="1"/>
</dbReference>
<evidence type="ECO:0000256" key="4">
    <source>
        <dbReference type="ARBA" id="ARBA00022679"/>
    </source>
</evidence>
<dbReference type="InterPro" id="IPR050428">
    <property type="entry name" value="TCS_sensor_his_kinase"/>
</dbReference>
<keyword evidence="4" id="KW-0808">Transferase</keyword>
<keyword evidence="6 10" id="KW-0418">Kinase</keyword>
<comment type="caution">
    <text evidence="10">The sequence shown here is derived from an EMBL/GenBank/DDBJ whole genome shotgun (WGS) entry which is preliminary data.</text>
</comment>